<proteinExistence type="predicted"/>
<protein>
    <recommendedName>
        <fullName evidence="3">DUF559 domain-containing protein</fullName>
    </recommendedName>
</protein>
<comment type="caution">
    <text evidence="1">The sequence shown here is derived from an EMBL/GenBank/DDBJ whole genome shotgun (WGS) entry which is preliminary data.</text>
</comment>
<organism evidence="1 2">
    <name type="scientific">Chitinophaga lutea</name>
    <dbReference type="NCBI Taxonomy" id="2488634"/>
    <lineage>
        <taxon>Bacteria</taxon>
        <taxon>Pseudomonadati</taxon>
        <taxon>Bacteroidota</taxon>
        <taxon>Chitinophagia</taxon>
        <taxon>Chitinophagales</taxon>
        <taxon>Chitinophagaceae</taxon>
        <taxon>Chitinophaga</taxon>
    </lineage>
</organism>
<evidence type="ECO:0000313" key="1">
    <source>
        <dbReference type="EMBL" id="RPE06033.1"/>
    </source>
</evidence>
<name>A0A3N4PBL6_9BACT</name>
<dbReference type="AlphaFoldDB" id="A0A3N4PBL6"/>
<reference evidence="1 2" key="1">
    <citation type="submission" date="2018-11" db="EMBL/GenBank/DDBJ databases">
        <title>Chitinophaga lutea sp.nov., isolate from arsenic contaminated soil.</title>
        <authorList>
            <person name="Zong Y."/>
        </authorList>
    </citation>
    <scope>NUCLEOTIDE SEQUENCE [LARGE SCALE GENOMIC DNA]</scope>
    <source>
        <strain evidence="1 2">ZY74</strain>
    </source>
</reference>
<gene>
    <name evidence="1" type="ORF">EGT74_24380</name>
</gene>
<sequence length="95" mass="11259">MWGQLAWFAITENIDVVREHRFHQVRRWRFDFALPAYKIGIEYEGLNSEKSGHTTLLGYTGDAEKYNEAQALGWRVIRFTVKNYKTVLTELKKHL</sequence>
<evidence type="ECO:0008006" key="3">
    <source>
        <dbReference type="Google" id="ProtNLM"/>
    </source>
</evidence>
<accession>A0A3N4PBL6</accession>
<evidence type="ECO:0000313" key="2">
    <source>
        <dbReference type="Proteomes" id="UP000278351"/>
    </source>
</evidence>
<dbReference type="Proteomes" id="UP000278351">
    <property type="component" value="Unassembled WGS sequence"/>
</dbReference>
<dbReference type="Gene3D" id="3.40.960.10">
    <property type="entry name" value="VSR Endonuclease"/>
    <property type="match status" value="1"/>
</dbReference>
<keyword evidence="2" id="KW-1185">Reference proteome</keyword>
<dbReference type="EMBL" id="RPDH01000003">
    <property type="protein sequence ID" value="RPE06033.1"/>
    <property type="molecule type" value="Genomic_DNA"/>
</dbReference>
<dbReference type="OrthoDB" id="583593at2"/>